<keyword evidence="2" id="KW-1133">Transmembrane helix</keyword>
<feature type="transmembrane region" description="Helical" evidence="2">
    <location>
        <begin position="53"/>
        <end position="73"/>
    </location>
</feature>
<keyword evidence="2" id="KW-0812">Transmembrane</keyword>
<feature type="chain" id="PRO_5025421793" evidence="3">
    <location>
        <begin position="25"/>
        <end position="301"/>
    </location>
</feature>
<dbReference type="InterPro" id="IPR036397">
    <property type="entry name" value="RNaseH_sf"/>
</dbReference>
<dbReference type="AlphaFoldDB" id="A0A6A4WPT8"/>
<dbReference type="EMBL" id="VIIS01000460">
    <property type="protein sequence ID" value="KAF0308815.1"/>
    <property type="molecule type" value="Genomic_DNA"/>
</dbReference>
<evidence type="ECO:0000256" key="1">
    <source>
        <dbReference type="SAM" id="MobiDB-lite"/>
    </source>
</evidence>
<dbReference type="Proteomes" id="UP000440578">
    <property type="component" value="Unassembled WGS sequence"/>
</dbReference>
<evidence type="ECO:0000256" key="3">
    <source>
        <dbReference type="SAM" id="SignalP"/>
    </source>
</evidence>
<feature type="region of interest" description="Disordered" evidence="1">
    <location>
        <begin position="260"/>
        <end position="301"/>
    </location>
</feature>
<protein>
    <submittedName>
        <fullName evidence="4">Uncharacterized protein</fullName>
    </submittedName>
</protein>
<accession>A0A6A4WPT8</accession>
<feature type="signal peptide" evidence="3">
    <location>
        <begin position="1"/>
        <end position="24"/>
    </location>
</feature>
<name>A0A6A4WPT8_AMPAM</name>
<dbReference type="Gene3D" id="3.30.420.10">
    <property type="entry name" value="Ribonuclease H-like superfamily/Ribonuclease H"/>
    <property type="match status" value="1"/>
</dbReference>
<reference evidence="4 5" key="1">
    <citation type="submission" date="2019-07" db="EMBL/GenBank/DDBJ databases">
        <title>Draft genome assembly of a fouling barnacle, Amphibalanus amphitrite (Darwin, 1854): The first reference genome for Thecostraca.</title>
        <authorList>
            <person name="Kim W."/>
        </authorList>
    </citation>
    <scope>NUCLEOTIDE SEQUENCE [LARGE SCALE GENOMIC DNA]</scope>
    <source>
        <strain evidence="4">SNU_AA5</strain>
        <tissue evidence="4">Soma without cirri and trophi</tissue>
    </source>
</reference>
<evidence type="ECO:0000313" key="5">
    <source>
        <dbReference type="Proteomes" id="UP000440578"/>
    </source>
</evidence>
<comment type="caution">
    <text evidence="4">The sequence shown here is derived from an EMBL/GenBank/DDBJ whole genome shotgun (WGS) entry which is preliminary data.</text>
</comment>
<proteinExistence type="predicted"/>
<evidence type="ECO:0000313" key="4">
    <source>
        <dbReference type="EMBL" id="KAF0308815.1"/>
    </source>
</evidence>
<dbReference type="GO" id="GO:0003676">
    <property type="term" value="F:nucleic acid binding"/>
    <property type="evidence" value="ECO:0007669"/>
    <property type="project" value="InterPro"/>
</dbReference>
<evidence type="ECO:0000256" key="2">
    <source>
        <dbReference type="SAM" id="Phobius"/>
    </source>
</evidence>
<organism evidence="4 5">
    <name type="scientific">Amphibalanus amphitrite</name>
    <name type="common">Striped barnacle</name>
    <name type="synonym">Balanus amphitrite</name>
    <dbReference type="NCBI Taxonomy" id="1232801"/>
    <lineage>
        <taxon>Eukaryota</taxon>
        <taxon>Metazoa</taxon>
        <taxon>Ecdysozoa</taxon>
        <taxon>Arthropoda</taxon>
        <taxon>Crustacea</taxon>
        <taxon>Multicrustacea</taxon>
        <taxon>Cirripedia</taxon>
        <taxon>Thoracica</taxon>
        <taxon>Thoracicalcarea</taxon>
        <taxon>Balanomorpha</taxon>
        <taxon>Balanoidea</taxon>
        <taxon>Balanidae</taxon>
        <taxon>Amphibalaninae</taxon>
        <taxon>Amphibalanus</taxon>
    </lineage>
</organism>
<sequence length="301" mass="34048">MHSLQAEWLMILVHFLKWTSPGNGTVTSAAAAAAGSITFDEWLNVRFAGFTNVWLIASFVGYAIYFGVGGFLHSNGRAEAAVKSAKTILRDNMSARGTVDTDAAVAALIQYHNTPLRDGNKSPAQLLMGRQLRGGVPVAKVHLQVAEHWTDYLAEREERMAERITRAAQSDYLTYLTHRLYHTPFLYKHFHKLHHTYNSRRPSASPPFIPSSLYMCRRSSSAQCSSCRCIGIHGTYRRKDRIYREDIYYGKGKELEKCTEEELSEEMSERTSENVAAYQSEADKQEMVQTVQKRMKKPAGQ</sequence>
<keyword evidence="5" id="KW-1185">Reference proteome</keyword>
<gene>
    <name evidence="4" type="ORF">FJT64_019986</name>
</gene>
<dbReference type="OrthoDB" id="408954at2759"/>
<keyword evidence="2" id="KW-0472">Membrane</keyword>
<keyword evidence="3" id="KW-0732">Signal</keyword>